<dbReference type="Proteomes" id="UP001174205">
    <property type="component" value="Unassembled WGS sequence"/>
</dbReference>
<evidence type="ECO:0000313" key="1">
    <source>
        <dbReference type="EMBL" id="MDN4603471.1"/>
    </source>
</evidence>
<organism evidence="1 2">
    <name type="scientific">Paenibacillus vandeheii</name>
    <dbReference type="NCBI Taxonomy" id="3035917"/>
    <lineage>
        <taxon>Bacteria</taxon>
        <taxon>Bacillati</taxon>
        <taxon>Bacillota</taxon>
        <taxon>Bacilli</taxon>
        <taxon>Bacillales</taxon>
        <taxon>Paenibacillaceae</taxon>
        <taxon>Paenibacillus</taxon>
    </lineage>
</organism>
<accession>A0ABT8JEE8</accession>
<evidence type="ECO:0000313" key="2">
    <source>
        <dbReference type="Proteomes" id="UP001174205"/>
    </source>
</evidence>
<proteinExistence type="predicted"/>
<name>A0ABT8JEE8_9BACL</name>
<dbReference type="EMBL" id="JAROCD010000009">
    <property type="protein sequence ID" value="MDN4603471.1"/>
    <property type="molecule type" value="Genomic_DNA"/>
</dbReference>
<dbReference type="SUPFAM" id="SSF53807">
    <property type="entry name" value="Helical backbone' metal receptor"/>
    <property type="match status" value="1"/>
</dbReference>
<keyword evidence="2" id="KW-1185">Reference proteome</keyword>
<reference evidence="1" key="1">
    <citation type="submission" date="2023-03" db="EMBL/GenBank/DDBJ databases">
        <title>MT1 and MT2 Draft Genomes of Novel Species.</title>
        <authorList>
            <person name="Venkateswaran K."/>
        </authorList>
    </citation>
    <scope>NUCLEOTIDE SEQUENCE</scope>
    <source>
        <strain evidence="1">F6_3S_P_1C</strain>
    </source>
</reference>
<protein>
    <submittedName>
        <fullName evidence="1">Uncharacterized protein</fullName>
    </submittedName>
</protein>
<comment type="caution">
    <text evidence="1">The sequence shown here is derived from an EMBL/GenBank/DDBJ whole genome shotgun (WGS) entry which is preliminary data.</text>
</comment>
<sequence>MYWQQLPAEQNGQVYRMTEDWLREDPISMMGQVQDLMNLNRIG</sequence>
<gene>
    <name evidence="1" type="ORF">P5G61_19680</name>
</gene>
<dbReference type="Gene3D" id="3.40.50.1980">
    <property type="entry name" value="Nitrogenase molybdenum iron protein domain"/>
    <property type="match status" value="1"/>
</dbReference>
<dbReference type="RefSeq" id="WP_301248075.1">
    <property type="nucleotide sequence ID" value="NZ_JAROCD010000009.1"/>
</dbReference>